<dbReference type="GO" id="GO:0005096">
    <property type="term" value="F:GTPase activator activity"/>
    <property type="evidence" value="ECO:0007669"/>
    <property type="project" value="TreeGrafter"/>
</dbReference>
<feature type="non-terminal residue" evidence="2">
    <location>
        <position position="1"/>
    </location>
</feature>
<dbReference type="EMBL" id="KN882059">
    <property type="protein sequence ID" value="KIY45265.1"/>
    <property type="molecule type" value="Genomic_DNA"/>
</dbReference>
<dbReference type="OrthoDB" id="159449at2759"/>
<dbReference type="InterPro" id="IPR035969">
    <property type="entry name" value="Rab-GAP_TBC_sf"/>
</dbReference>
<protein>
    <submittedName>
        <fullName evidence="2">RabGAP/TBC</fullName>
    </submittedName>
</protein>
<feature type="non-terminal residue" evidence="2">
    <location>
        <position position="302"/>
    </location>
</feature>
<name>A0A0D7A3D6_9AGAR</name>
<dbReference type="AlphaFoldDB" id="A0A0D7A3D6"/>
<reference evidence="2 3" key="1">
    <citation type="journal article" date="2015" name="Fungal Genet. Biol.">
        <title>Evolution of novel wood decay mechanisms in Agaricales revealed by the genome sequences of Fistulina hepatica and Cylindrobasidium torrendii.</title>
        <authorList>
            <person name="Floudas D."/>
            <person name="Held B.W."/>
            <person name="Riley R."/>
            <person name="Nagy L.G."/>
            <person name="Koehler G."/>
            <person name="Ransdell A.S."/>
            <person name="Younus H."/>
            <person name="Chow J."/>
            <person name="Chiniquy J."/>
            <person name="Lipzen A."/>
            <person name="Tritt A."/>
            <person name="Sun H."/>
            <person name="Haridas S."/>
            <person name="LaButti K."/>
            <person name="Ohm R.A."/>
            <person name="Kues U."/>
            <person name="Blanchette R.A."/>
            <person name="Grigoriev I.V."/>
            <person name="Minto R.E."/>
            <person name="Hibbett D.S."/>
        </authorList>
    </citation>
    <scope>NUCLEOTIDE SEQUENCE [LARGE SCALE GENOMIC DNA]</scope>
    <source>
        <strain evidence="2 3">ATCC 64428</strain>
    </source>
</reference>
<evidence type="ECO:0000313" key="2">
    <source>
        <dbReference type="EMBL" id="KIY45265.1"/>
    </source>
</evidence>
<dbReference type="PANTHER" id="PTHR47219:SF9">
    <property type="entry name" value="GTPASE ACTIVATING PROTEIN AND CENTROSOME-ASSOCIATED, ISOFORM B"/>
    <property type="match status" value="1"/>
</dbReference>
<sequence length="302" mass="34695">ESAEAHRQRELKWVSVMSSVPPSQSKKSRKVRRLLSDDVPSSVRYLVWSHVTDSRGKAVPGVYAQLSKRERIPAYAEIQRDVQQSSRDLGWSQESQASLLSLLQSYLTMVPDIHYSKGLTLISGHLLNMAPEEDAFWIFVCVMDLYLRPYFWSNTVQMEVDSALFARALEQNDALVAKKILTTLGVNPVDICHPWFSTLFVEILPPEYLNRVWDIVFFEGIPFLIRVGVVLIGCCRRAALEAPSKEILFRYLHRSMAKWLPRSVDAFLSLAHAVKLKDDDVRKQRIKMQAQIKRQTHNAPRM</sequence>
<feature type="domain" description="Rab-GAP TBC" evidence="1">
    <location>
        <begin position="38"/>
        <end position="220"/>
    </location>
</feature>
<dbReference type="Gene3D" id="1.10.472.80">
    <property type="entry name" value="Ypt/Rab-GAP domain of gyp1p, domain 3"/>
    <property type="match status" value="1"/>
</dbReference>
<dbReference type="PANTHER" id="PTHR47219">
    <property type="entry name" value="RAB GTPASE-ACTIVATING PROTEIN 1-LIKE"/>
    <property type="match status" value="1"/>
</dbReference>
<dbReference type="InterPro" id="IPR050302">
    <property type="entry name" value="Rab_GAP_TBC_domain"/>
</dbReference>
<dbReference type="Gene3D" id="1.10.8.270">
    <property type="entry name" value="putative rabgap domain of human tbc1 domain family member 14 like domains"/>
    <property type="match status" value="1"/>
</dbReference>
<dbReference type="GO" id="GO:0031267">
    <property type="term" value="F:small GTPase binding"/>
    <property type="evidence" value="ECO:0007669"/>
    <property type="project" value="TreeGrafter"/>
</dbReference>
<gene>
    <name evidence="2" type="ORF">FISHEDRAFT_29227</name>
</gene>
<proteinExistence type="predicted"/>
<dbReference type="Proteomes" id="UP000054144">
    <property type="component" value="Unassembled WGS sequence"/>
</dbReference>
<organism evidence="2 3">
    <name type="scientific">Fistulina hepatica ATCC 64428</name>
    <dbReference type="NCBI Taxonomy" id="1128425"/>
    <lineage>
        <taxon>Eukaryota</taxon>
        <taxon>Fungi</taxon>
        <taxon>Dikarya</taxon>
        <taxon>Basidiomycota</taxon>
        <taxon>Agaricomycotina</taxon>
        <taxon>Agaricomycetes</taxon>
        <taxon>Agaricomycetidae</taxon>
        <taxon>Agaricales</taxon>
        <taxon>Fistulinaceae</taxon>
        <taxon>Fistulina</taxon>
    </lineage>
</organism>
<evidence type="ECO:0000313" key="3">
    <source>
        <dbReference type="Proteomes" id="UP000054144"/>
    </source>
</evidence>
<keyword evidence="3" id="KW-1185">Reference proteome</keyword>
<evidence type="ECO:0000259" key="1">
    <source>
        <dbReference type="PROSITE" id="PS50086"/>
    </source>
</evidence>
<dbReference type="SMART" id="SM00164">
    <property type="entry name" value="TBC"/>
    <property type="match status" value="1"/>
</dbReference>
<accession>A0A0D7A3D6</accession>
<dbReference type="PROSITE" id="PS50086">
    <property type="entry name" value="TBC_RABGAP"/>
    <property type="match status" value="1"/>
</dbReference>
<dbReference type="SUPFAM" id="SSF47923">
    <property type="entry name" value="Ypt/Rab-GAP domain of gyp1p"/>
    <property type="match status" value="2"/>
</dbReference>
<dbReference type="InterPro" id="IPR000195">
    <property type="entry name" value="Rab-GAP-TBC_dom"/>
</dbReference>
<dbReference type="Pfam" id="PF00566">
    <property type="entry name" value="RabGAP-TBC"/>
    <property type="match status" value="1"/>
</dbReference>